<proteinExistence type="inferred from homology"/>
<keyword evidence="2 8" id="KW-0378">Hydrolase</keyword>
<keyword evidence="3 8" id="KW-0347">Helicase</keyword>
<keyword evidence="12" id="KW-1185">Reference proteome</keyword>
<dbReference type="PROSITE" id="PS51195">
    <property type="entry name" value="Q_MOTIF"/>
    <property type="match status" value="1"/>
</dbReference>
<evidence type="ECO:0000256" key="8">
    <source>
        <dbReference type="RuleBase" id="RU365068"/>
    </source>
</evidence>
<comment type="domain">
    <text evidence="8">The Q motif is unique to and characteristic of the DEAD box family of RNA helicases and controls ATP binding and hydrolysis.</text>
</comment>
<evidence type="ECO:0000256" key="1">
    <source>
        <dbReference type="ARBA" id="ARBA00022741"/>
    </source>
</evidence>
<dbReference type="SUPFAM" id="SSF52540">
    <property type="entry name" value="P-loop containing nucleoside triphosphate hydrolases"/>
    <property type="match status" value="1"/>
</dbReference>
<reference evidence="11" key="2">
    <citation type="submission" date="2023-05" db="EMBL/GenBank/DDBJ databases">
        <authorList>
            <person name="Fouks B."/>
        </authorList>
    </citation>
    <scope>NUCLEOTIDE SEQUENCE</scope>
    <source>
        <strain evidence="11">Stay&amp;Tobe</strain>
        <tissue evidence="11">Testes</tissue>
    </source>
</reference>
<feature type="domain" description="Helicase ATP-binding" evidence="9">
    <location>
        <begin position="156"/>
        <end position="285"/>
    </location>
</feature>
<organism evidence="11 12">
    <name type="scientific">Diploptera punctata</name>
    <name type="common">Pacific beetle cockroach</name>
    <dbReference type="NCBI Taxonomy" id="6984"/>
    <lineage>
        <taxon>Eukaryota</taxon>
        <taxon>Metazoa</taxon>
        <taxon>Ecdysozoa</taxon>
        <taxon>Arthropoda</taxon>
        <taxon>Hexapoda</taxon>
        <taxon>Insecta</taxon>
        <taxon>Pterygota</taxon>
        <taxon>Neoptera</taxon>
        <taxon>Polyneoptera</taxon>
        <taxon>Dictyoptera</taxon>
        <taxon>Blattodea</taxon>
        <taxon>Blaberoidea</taxon>
        <taxon>Blaberidae</taxon>
        <taxon>Diplopterinae</taxon>
        <taxon>Diploptera</taxon>
    </lineage>
</organism>
<evidence type="ECO:0000313" key="11">
    <source>
        <dbReference type="EMBL" id="KAJ9590059.1"/>
    </source>
</evidence>
<evidence type="ECO:0000313" key="12">
    <source>
        <dbReference type="Proteomes" id="UP001233999"/>
    </source>
</evidence>
<dbReference type="InterPro" id="IPR014001">
    <property type="entry name" value="Helicase_ATP-bd"/>
</dbReference>
<dbReference type="EC" id="3.6.4.13" evidence="8"/>
<comment type="catalytic activity">
    <reaction evidence="6 8">
        <text>ATP + H2O = ADP + phosphate + H(+)</text>
        <dbReference type="Rhea" id="RHEA:13065"/>
        <dbReference type="ChEBI" id="CHEBI:15377"/>
        <dbReference type="ChEBI" id="CHEBI:15378"/>
        <dbReference type="ChEBI" id="CHEBI:30616"/>
        <dbReference type="ChEBI" id="CHEBI:43474"/>
        <dbReference type="ChEBI" id="CHEBI:456216"/>
        <dbReference type="EC" id="3.6.4.13"/>
    </reaction>
</comment>
<dbReference type="InterPro" id="IPR011545">
    <property type="entry name" value="DEAD/DEAH_box_helicase_dom"/>
</dbReference>
<dbReference type="PANTHER" id="PTHR24031">
    <property type="entry name" value="RNA HELICASE"/>
    <property type="match status" value="1"/>
</dbReference>
<sequence length="285" mass="32417">MDSEDIFRKLTVGAKFDFKRFSNDAVKLKKEKDETLEKAQENVDEVHITPKSEDRVSDEELTLLGTMKAFGEGVVKRKKRKLDKKEVTEEKRAQQEEEQVRHFRNLNRISVIGSAVPPPVDSFQKLQEDFNISPTLLQNVLASGYTEPTPIQMQAIPIMLQDRQIFACAPTGSGKTAAFLIPIIHQLKKPMKLGFRAVIVSPTRELASQTYRECVRLSEGTGLRCHIINKTKQAANKFGPQSSQKFDILVTTPNRLVYLLQEDPPSLSLNNIKWCIHQFAHFLLE</sequence>
<dbReference type="GO" id="GO:0016787">
    <property type="term" value="F:hydrolase activity"/>
    <property type="evidence" value="ECO:0007669"/>
    <property type="project" value="UniProtKB-KW"/>
</dbReference>
<dbReference type="Pfam" id="PF00270">
    <property type="entry name" value="DEAD"/>
    <property type="match status" value="1"/>
</dbReference>
<dbReference type="EMBL" id="JASPKZ010004570">
    <property type="protein sequence ID" value="KAJ9590059.1"/>
    <property type="molecule type" value="Genomic_DNA"/>
</dbReference>
<dbReference type="PROSITE" id="PS51192">
    <property type="entry name" value="HELICASE_ATP_BIND_1"/>
    <property type="match status" value="1"/>
</dbReference>
<dbReference type="InterPro" id="IPR044764">
    <property type="entry name" value="DDX52/Rok1_DEADc"/>
</dbReference>
<dbReference type="GO" id="GO:0030490">
    <property type="term" value="P:maturation of SSU-rRNA"/>
    <property type="evidence" value="ECO:0007669"/>
    <property type="project" value="InterPro"/>
</dbReference>
<dbReference type="CDD" id="cd17957">
    <property type="entry name" value="DEADc_DDX52"/>
    <property type="match status" value="1"/>
</dbReference>
<feature type="non-terminal residue" evidence="11">
    <location>
        <position position="1"/>
    </location>
</feature>
<feature type="short sequence motif" description="Q motif" evidence="7">
    <location>
        <begin position="125"/>
        <end position="153"/>
    </location>
</feature>
<dbReference type="GO" id="GO:0005524">
    <property type="term" value="F:ATP binding"/>
    <property type="evidence" value="ECO:0007669"/>
    <property type="project" value="UniProtKB-UniRule"/>
</dbReference>
<dbReference type="InterPro" id="IPR014014">
    <property type="entry name" value="RNA_helicase_DEAD_Q_motif"/>
</dbReference>
<evidence type="ECO:0000256" key="7">
    <source>
        <dbReference type="PROSITE-ProRule" id="PRU00552"/>
    </source>
</evidence>
<evidence type="ECO:0000256" key="4">
    <source>
        <dbReference type="ARBA" id="ARBA00022840"/>
    </source>
</evidence>
<dbReference type="Proteomes" id="UP001233999">
    <property type="component" value="Unassembled WGS sequence"/>
</dbReference>
<accession>A0AAD8A042</accession>
<evidence type="ECO:0000256" key="5">
    <source>
        <dbReference type="ARBA" id="ARBA00022884"/>
    </source>
</evidence>
<dbReference type="Gene3D" id="3.40.50.300">
    <property type="entry name" value="P-loop containing nucleotide triphosphate hydrolases"/>
    <property type="match status" value="1"/>
</dbReference>
<protein>
    <recommendedName>
        <fullName evidence="8">ATP-dependent RNA helicase</fullName>
        <ecNumber evidence="8">3.6.4.13</ecNumber>
    </recommendedName>
</protein>
<dbReference type="GO" id="GO:0003724">
    <property type="term" value="F:RNA helicase activity"/>
    <property type="evidence" value="ECO:0007669"/>
    <property type="project" value="UniProtKB-EC"/>
</dbReference>
<evidence type="ECO:0000256" key="2">
    <source>
        <dbReference type="ARBA" id="ARBA00022801"/>
    </source>
</evidence>
<evidence type="ECO:0000256" key="3">
    <source>
        <dbReference type="ARBA" id="ARBA00022806"/>
    </source>
</evidence>
<dbReference type="InterPro" id="IPR027417">
    <property type="entry name" value="P-loop_NTPase"/>
</dbReference>
<evidence type="ECO:0000259" key="9">
    <source>
        <dbReference type="PROSITE" id="PS51192"/>
    </source>
</evidence>
<dbReference type="GO" id="GO:0003723">
    <property type="term" value="F:RNA binding"/>
    <property type="evidence" value="ECO:0007669"/>
    <property type="project" value="UniProtKB-UniRule"/>
</dbReference>
<keyword evidence="1 8" id="KW-0547">Nucleotide-binding</keyword>
<comment type="similarity">
    <text evidence="8">Belongs to the DEAD box helicase family.</text>
</comment>
<comment type="function">
    <text evidence="8">RNA helicase.</text>
</comment>
<reference evidence="11" key="1">
    <citation type="journal article" date="2023" name="IScience">
        <title>Live-bearing cockroach genome reveals convergent evolutionary mechanisms linked to viviparity in insects and beyond.</title>
        <authorList>
            <person name="Fouks B."/>
            <person name="Harrison M.C."/>
            <person name="Mikhailova A.A."/>
            <person name="Marchal E."/>
            <person name="English S."/>
            <person name="Carruthers M."/>
            <person name="Jennings E.C."/>
            <person name="Chiamaka E.L."/>
            <person name="Frigard R.A."/>
            <person name="Pippel M."/>
            <person name="Attardo G.M."/>
            <person name="Benoit J.B."/>
            <person name="Bornberg-Bauer E."/>
            <person name="Tobe S.S."/>
        </authorList>
    </citation>
    <scope>NUCLEOTIDE SEQUENCE</scope>
    <source>
        <strain evidence="11">Stay&amp;Tobe</strain>
    </source>
</reference>
<evidence type="ECO:0000259" key="10">
    <source>
        <dbReference type="PROSITE" id="PS51195"/>
    </source>
</evidence>
<comment type="caution">
    <text evidence="11">The sequence shown here is derived from an EMBL/GenBank/DDBJ whole genome shotgun (WGS) entry which is preliminary data.</text>
</comment>
<feature type="domain" description="DEAD-box RNA helicase Q" evidence="10">
    <location>
        <begin position="125"/>
        <end position="153"/>
    </location>
</feature>
<dbReference type="SMART" id="SM00487">
    <property type="entry name" value="DEXDc"/>
    <property type="match status" value="1"/>
</dbReference>
<keyword evidence="4 8" id="KW-0067">ATP-binding</keyword>
<dbReference type="AlphaFoldDB" id="A0AAD8A042"/>
<keyword evidence="5 8" id="KW-0694">RNA-binding</keyword>
<gene>
    <name evidence="11" type="ORF">L9F63_016821</name>
</gene>
<name>A0AAD8A042_DIPPU</name>
<evidence type="ECO:0000256" key="6">
    <source>
        <dbReference type="ARBA" id="ARBA00047984"/>
    </source>
</evidence>